<dbReference type="EMBL" id="BAABBP010000002">
    <property type="protein sequence ID" value="GAA3982455.1"/>
    <property type="molecule type" value="Genomic_DNA"/>
</dbReference>
<organism evidence="2 3">
    <name type="scientific">Comamonas faecalis</name>
    <dbReference type="NCBI Taxonomy" id="1387849"/>
    <lineage>
        <taxon>Bacteria</taxon>
        <taxon>Pseudomonadati</taxon>
        <taxon>Pseudomonadota</taxon>
        <taxon>Betaproteobacteria</taxon>
        <taxon>Burkholderiales</taxon>
        <taxon>Comamonadaceae</taxon>
        <taxon>Comamonas</taxon>
    </lineage>
</organism>
<comment type="caution">
    <text evidence="2">The sequence shown here is derived from an EMBL/GenBank/DDBJ whole genome shotgun (WGS) entry which is preliminary data.</text>
</comment>
<proteinExistence type="predicted"/>
<sequence length="240" mass="26755">MTQPLWWDSAWLSTHASRLCMEGAWRGVETQHIAASMKLVDTAQEQELLEQLLEASKPPAVHSATAKHYLLLSPFRYFPQHSSRFRPAGHGGLWYGASTLQGACSEVAYWRMRFVLDSAGLTTGDALITEHTFYQASVRGHAIDLMAPPWVAFSHLWKHPSDYGATHALAAAAEQAGIEWIRYESVRAPRCALAVALTPDALFADAQALERSRQEWVCKASSDRVTMLGKSGGQRFEWQE</sequence>
<name>A0ABP7QH37_9BURK</name>
<dbReference type="SMART" id="SM00953">
    <property type="entry name" value="RES"/>
    <property type="match status" value="1"/>
</dbReference>
<evidence type="ECO:0000313" key="3">
    <source>
        <dbReference type="Proteomes" id="UP001501627"/>
    </source>
</evidence>
<protein>
    <submittedName>
        <fullName evidence="2">RES family NAD+ phosphorylase</fullName>
    </submittedName>
</protein>
<accession>A0ABP7QH37</accession>
<evidence type="ECO:0000313" key="2">
    <source>
        <dbReference type="EMBL" id="GAA3982455.1"/>
    </source>
</evidence>
<dbReference type="Pfam" id="PF08808">
    <property type="entry name" value="RES"/>
    <property type="match status" value="1"/>
</dbReference>
<dbReference type="RefSeq" id="WP_344867798.1">
    <property type="nucleotide sequence ID" value="NZ_BAABBP010000002.1"/>
</dbReference>
<evidence type="ECO:0000259" key="1">
    <source>
        <dbReference type="SMART" id="SM00953"/>
    </source>
</evidence>
<gene>
    <name evidence="2" type="ORF">GCM10022279_02530</name>
</gene>
<dbReference type="InterPro" id="IPR014914">
    <property type="entry name" value="RES_dom"/>
</dbReference>
<dbReference type="Proteomes" id="UP001501627">
    <property type="component" value="Unassembled WGS sequence"/>
</dbReference>
<reference evidence="3" key="1">
    <citation type="journal article" date="2019" name="Int. J. Syst. Evol. Microbiol.">
        <title>The Global Catalogue of Microorganisms (GCM) 10K type strain sequencing project: providing services to taxonomists for standard genome sequencing and annotation.</title>
        <authorList>
            <consortium name="The Broad Institute Genomics Platform"/>
            <consortium name="The Broad Institute Genome Sequencing Center for Infectious Disease"/>
            <person name="Wu L."/>
            <person name="Ma J."/>
        </authorList>
    </citation>
    <scope>NUCLEOTIDE SEQUENCE [LARGE SCALE GENOMIC DNA]</scope>
    <source>
        <strain evidence="3">JCM 17561</strain>
    </source>
</reference>
<feature type="domain" description="RES" evidence="1">
    <location>
        <begin position="74"/>
        <end position="208"/>
    </location>
</feature>
<keyword evidence="3" id="KW-1185">Reference proteome</keyword>